<dbReference type="InterPro" id="IPR055414">
    <property type="entry name" value="LRR_R13L4/SHOC2-like"/>
</dbReference>
<evidence type="ECO:0000259" key="5">
    <source>
        <dbReference type="PROSITE" id="PS50106"/>
    </source>
</evidence>
<evidence type="ECO:0000256" key="3">
    <source>
        <dbReference type="SAM" id="Coils"/>
    </source>
</evidence>
<proteinExistence type="predicted"/>
<dbReference type="Proteomes" id="UP001054837">
    <property type="component" value="Unassembled WGS sequence"/>
</dbReference>
<feature type="domain" description="PDZ" evidence="5">
    <location>
        <begin position="940"/>
        <end position="1025"/>
    </location>
</feature>
<dbReference type="GO" id="GO:0098609">
    <property type="term" value="P:cell-cell adhesion"/>
    <property type="evidence" value="ECO:0007669"/>
    <property type="project" value="TreeGrafter"/>
</dbReference>
<dbReference type="InterPro" id="IPR036034">
    <property type="entry name" value="PDZ_sf"/>
</dbReference>
<dbReference type="GO" id="GO:0043113">
    <property type="term" value="P:receptor clustering"/>
    <property type="evidence" value="ECO:0007669"/>
    <property type="project" value="TreeGrafter"/>
</dbReference>
<feature type="compositionally biased region" description="Acidic residues" evidence="4">
    <location>
        <begin position="551"/>
        <end position="570"/>
    </location>
</feature>
<keyword evidence="3" id="KW-0175">Coiled coil</keyword>
<dbReference type="Pfam" id="PF23598">
    <property type="entry name" value="LRR_14"/>
    <property type="match status" value="1"/>
</dbReference>
<feature type="region of interest" description="Disordered" evidence="4">
    <location>
        <begin position="511"/>
        <end position="628"/>
    </location>
</feature>
<protein>
    <submittedName>
        <fullName evidence="6">Protein lap4</fullName>
    </submittedName>
</protein>
<dbReference type="GO" id="GO:0019901">
    <property type="term" value="F:protein kinase binding"/>
    <property type="evidence" value="ECO:0007669"/>
    <property type="project" value="TreeGrafter"/>
</dbReference>
<feature type="domain" description="PDZ" evidence="5">
    <location>
        <begin position="1270"/>
        <end position="1358"/>
    </location>
</feature>
<feature type="region of interest" description="Disordered" evidence="4">
    <location>
        <begin position="905"/>
        <end position="924"/>
    </location>
</feature>
<dbReference type="SMART" id="SM00228">
    <property type="entry name" value="PDZ"/>
    <property type="match status" value="4"/>
</dbReference>
<dbReference type="GO" id="GO:0098887">
    <property type="term" value="P:neurotransmitter receptor transport, endosome to postsynaptic membrane"/>
    <property type="evidence" value="ECO:0007669"/>
    <property type="project" value="TreeGrafter"/>
</dbReference>
<dbReference type="GO" id="GO:0045211">
    <property type="term" value="C:postsynaptic membrane"/>
    <property type="evidence" value="ECO:0007669"/>
    <property type="project" value="TreeGrafter"/>
</dbReference>
<dbReference type="PANTHER" id="PTHR23119">
    <property type="entry name" value="DISCS LARGE"/>
    <property type="match status" value="1"/>
</dbReference>
<sequence>MFRCIPLFRGCNRQVECIDKRHCSLANVPDDVLRYPRTLEELLLDSNHIRDLPKGLFRLVKLRRLSLSDNEIGILPSDIASLVNLVELDISKNDISDIPENIKFLKSLQNADISNNPLAKLPAGFVQLKNLTILGLNDISLSRLPNDFGNLSNLQSLELRENSIRTLPPSFSNLTKLERLDLGSNEISELPSLIGELVSLQELWLDCNELFTLPSEIENLKNLACLDVSENRLEFLPEEIGGLENLTDLHLSQNCLESLPEGIGKLLKLTIFKVDQNRLLSLTPEIGNCESLQELILTENLISELPSSIGKLVNLTNLNLDRNRLSQIPSQIGNLTRLSVLSLRENRLNFLPEETGMLKELHVLDVSGNRLQYLPITITALNLKALWLAENQSQPMLKFQTDINERNGAKVLTCFLLPQQEYHPESMENLLRDSGEQDSRLSWDQKNEKNDRTSFVKFVEDEKELDDEDKETQFVRHDTPHPRELKARHNKLLVSKSKNIDGHVVAHEEKGNEVVDSFRPQRSSITSVTSSSSETSATQFKDAVQSLADIPDSDDLPEADQLPEENVEDPDVARPLYRAQTREDLLDEESAEESSEEDEDEEKHVGFDSDVEDQSDRPNKLHRRDTPHHLKNKRINLIDSQKDHEKVTLESQVLAILAQAERKNFTDDVPSINSSPLPRDSDMEKEPLNSNGIEEKSLNTEPESEMEIVIHKTTSGLGLSIAGGIGSTPFKGDDMGIFVSKVIPNGPAETAGLQVGDKILSVNGKDLENVTHFDAVDALKTAGSTMVMQIKRDSGSTVPNSPLESPTSNSLENGNVEEAYHIPESELKVDSVKQNHKLAFENNITSKVEPIPAPVEEHKKSAEEYKEPVSNHKEPVEDHKDKIEKPPINVQIDTPSKNKLNLTIDIPKEEDPTPKLSESASPSFRKQASDDYDIKFEILHTTLIREQNGLGLSITDRPSEVGGGEGIYIAKISETGAAAKDGKLKVGDKVLTINGVDMDGARQDQAVSLLSGLDRFVRLVVQRQKLVPRDPNTPHLPEKSSMSLSSSSLLGQKSPKLIGLPRPYTPKFYSSGSYMANRPSYTGSYRRPELSSTDSKPTFSLYTKLPGLRNDPLDLEPLSTYTKTNSSVANTISETCNNINYVKADELAKENKTCAYVKTNCVNHVNDSGDVEEVSLVKAGGPLGLSIIGGVDHSCHPFGAEEPGIFISKIVPEGAAAKTGKLKVGDRLLKVNGADVCQASHKDAVMALLAPTYEMTLTVRHDPLPQGWQEIIINKHSTEKLGMGIKGGVGGQPGNPCDKEDEGIFISWVNSDGAAGSDGRLQPGMRIVEVNETSLLGATYQEAITAMRTACDTVRLIVCDGYNMPSVETNEPSVPMKLSHSSSSIDKDDEMMNVIRQEQEVLKETAQWEKEDMERMEQLREKTDNLHFENSHLNDDNLEFKVISIEGNKIFGDDIENINQMMYSTPNRQDFINSNKTELREMPSPIHFSQENSNLTVSTDESMVDPIGRSKLPGAKPVFPKMSKGVVPQVEDPEQLTFSEKKRRFELVTKLADGGVASDAKQFSYISPIELERMKEEEEKKLSSMTEEELKGYHSLQDEFDEIINNANLFDVQNLNLNEDLLSEPGSLTSEQISRIPVRTAKAERRLKEMLNQNEDQEENLTPAQQRALHAAKRAAWRQARLKSLEEDAVRAQMVIMKAQELAKSESAEEIDGHLEVELNHNSKPT</sequence>
<dbReference type="GO" id="GO:0045197">
    <property type="term" value="P:establishment or maintenance of epithelial cell apical/basal polarity"/>
    <property type="evidence" value="ECO:0007669"/>
    <property type="project" value="TreeGrafter"/>
</dbReference>
<dbReference type="PROSITE" id="PS51450">
    <property type="entry name" value="LRR"/>
    <property type="match status" value="6"/>
</dbReference>
<keyword evidence="2" id="KW-0677">Repeat</keyword>
<dbReference type="SMART" id="SM00369">
    <property type="entry name" value="LRR_TYP"/>
    <property type="match status" value="15"/>
</dbReference>
<dbReference type="SUPFAM" id="SSF52058">
    <property type="entry name" value="L domain-like"/>
    <property type="match status" value="2"/>
</dbReference>
<dbReference type="SMART" id="SM00365">
    <property type="entry name" value="LRR_SD22"/>
    <property type="match status" value="7"/>
</dbReference>
<dbReference type="CDD" id="cd06704">
    <property type="entry name" value="PDZ1_Scribble-like"/>
    <property type="match status" value="1"/>
</dbReference>
<dbReference type="EMBL" id="BPLQ01011354">
    <property type="protein sequence ID" value="GIY57562.1"/>
    <property type="molecule type" value="Genomic_DNA"/>
</dbReference>
<accession>A0AAV4UI18</accession>
<evidence type="ECO:0000313" key="7">
    <source>
        <dbReference type="Proteomes" id="UP001054837"/>
    </source>
</evidence>
<dbReference type="InterPro" id="IPR032675">
    <property type="entry name" value="LRR_dom_sf"/>
</dbReference>
<feature type="compositionally biased region" description="Low complexity" evidence="4">
    <location>
        <begin position="523"/>
        <end position="538"/>
    </location>
</feature>
<organism evidence="6 7">
    <name type="scientific">Caerostris darwini</name>
    <dbReference type="NCBI Taxonomy" id="1538125"/>
    <lineage>
        <taxon>Eukaryota</taxon>
        <taxon>Metazoa</taxon>
        <taxon>Ecdysozoa</taxon>
        <taxon>Arthropoda</taxon>
        <taxon>Chelicerata</taxon>
        <taxon>Arachnida</taxon>
        <taxon>Araneae</taxon>
        <taxon>Araneomorphae</taxon>
        <taxon>Entelegynae</taxon>
        <taxon>Araneoidea</taxon>
        <taxon>Araneidae</taxon>
        <taxon>Caerostris</taxon>
    </lineage>
</organism>
<feature type="coiled-coil region" evidence="3">
    <location>
        <begin position="1640"/>
        <end position="1702"/>
    </location>
</feature>
<dbReference type="PANTHER" id="PTHR23119:SF44">
    <property type="entry name" value="PROTEIN LAP4"/>
    <property type="match status" value="1"/>
</dbReference>
<dbReference type="InterPro" id="IPR050614">
    <property type="entry name" value="Synaptic_Scaffolding_LAP-MAGUK"/>
</dbReference>
<dbReference type="GO" id="GO:0005912">
    <property type="term" value="C:adherens junction"/>
    <property type="evidence" value="ECO:0007669"/>
    <property type="project" value="TreeGrafter"/>
</dbReference>
<dbReference type="SMART" id="SM00364">
    <property type="entry name" value="LRR_BAC"/>
    <property type="match status" value="12"/>
</dbReference>
<dbReference type="InterPro" id="IPR003591">
    <property type="entry name" value="Leu-rich_rpt_typical-subtyp"/>
</dbReference>
<dbReference type="Gene3D" id="3.80.10.10">
    <property type="entry name" value="Ribonuclease Inhibitor"/>
    <property type="match status" value="4"/>
</dbReference>
<feature type="compositionally biased region" description="Basic and acidic residues" evidence="4">
    <location>
        <begin position="679"/>
        <end position="698"/>
    </location>
</feature>
<feature type="region of interest" description="Disordered" evidence="4">
    <location>
        <begin position="793"/>
        <end position="814"/>
    </location>
</feature>
<dbReference type="FunFam" id="2.30.42.10:FF:000074">
    <property type="entry name" value="protein scribble homolog isoform X2"/>
    <property type="match status" value="1"/>
</dbReference>
<dbReference type="GO" id="GO:0014069">
    <property type="term" value="C:postsynaptic density"/>
    <property type="evidence" value="ECO:0007669"/>
    <property type="project" value="TreeGrafter"/>
</dbReference>
<reference evidence="6 7" key="1">
    <citation type="submission" date="2021-06" db="EMBL/GenBank/DDBJ databases">
        <title>Caerostris darwini draft genome.</title>
        <authorList>
            <person name="Kono N."/>
            <person name="Arakawa K."/>
        </authorList>
    </citation>
    <scope>NUCLEOTIDE SEQUENCE [LARGE SCALE GENOMIC DNA]</scope>
</reference>
<dbReference type="InterPro" id="IPR001611">
    <property type="entry name" value="Leu-rich_rpt"/>
</dbReference>
<feature type="region of interest" description="Disordered" evidence="4">
    <location>
        <begin position="1028"/>
        <end position="1058"/>
    </location>
</feature>
<dbReference type="PROSITE" id="PS50106">
    <property type="entry name" value="PDZ"/>
    <property type="match status" value="4"/>
</dbReference>
<feature type="compositionally biased region" description="Acidic residues" evidence="4">
    <location>
        <begin position="585"/>
        <end position="601"/>
    </location>
</feature>
<dbReference type="Pfam" id="PF00560">
    <property type="entry name" value="LRR_1"/>
    <property type="match status" value="1"/>
</dbReference>
<feature type="compositionally biased region" description="Low complexity" evidence="4">
    <location>
        <begin position="1040"/>
        <end position="1050"/>
    </location>
</feature>
<dbReference type="Pfam" id="PF13855">
    <property type="entry name" value="LRR_8"/>
    <property type="match status" value="1"/>
</dbReference>
<dbReference type="Gene3D" id="2.30.42.10">
    <property type="match status" value="4"/>
</dbReference>
<dbReference type="InterPro" id="IPR001478">
    <property type="entry name" value="PDZ"/>
</dbReference>
<feature type="domain" description="PDZ" evidence="5">
    <location>
        <begin position="1173"/>
        <end position="1263"/>
    </location>
</feature>
<comment type="caution">
    <text evidence="6">The sequence shown here is derived from an EMBL/GenBank/DDBJ whole genome shotgun (WGS) entry which is preliminary data.</text>
</comment>
<feature type="region of interest" description="Disordered" evidence="4">
    <location>
        <begin position="667"/>
        <end position="703"/>
    </location>
</feature>
<gene>
    <name evidence="6" type="primary">scrib</name>
    <name evidence="6" type="ORF">CDAR_623264</name>
</gene>
<feature type="domain" description="PDZ" evidence="5">
    <location>
        <begin position="707"/>
        <end position="794"/>
    </location>
</feature>
<dbReference type="GO" id="GO:0016323">
    <property type="term" value="C:basolateral plasma membrane"/>
    <property type="evidence" value="ECO:0007669"/>
    <property type="project" value="TreeGrafter"/>
</dbReference>
<dbReference type="GO" id="GO:0098968">
    <property type="term" value="P:neurotransmitter receptor transport postsynaptic membrane to endosome"/>
    <property type="evidence" value="ECO:0007669"/>
    <property type="project" value="TreeGrafter"/>
</dbReference>
<dbReference type="FunFam" id="3.80.10.10:FF:000599">
    <property type="entry name" value="Leucine-rich repeat-containing protein"/>
    <property type="match status" value="1"/>
</dbReference>
<dbReference type="Pfam" id="PF00595">
    <property type="entry name" value="PDZ"/>
    <property type="match status" value="4"/>
</dbReference>
<evidence type="ECO:0000313" key="6">
    <source>
        <dbReference type="EMBL" id="GIY57562.1"/>
    </source>
</evidence>
<keyword evidence="1" id="KW-0433">Leucine-rich repeat</keyword>
<dbReference type="CDD" id="cd06702">
    <property type="entry name" value="PDZ3_Scribble-like"/>
    <property type="match status" value="1"/>
</dbReference>
<dbReference type="FunFam" id="3.80.10.10:FF:000036">
    <property type="entry name" value="protein scribble homolog isoform X1"/>
    <property type="match status" value="1"/>
</dbReference>
<keyword evidence="7" id="KW-1185">Reference proteome</keyword>
<feature type="compositionally biased region" description="Polar residues" evidence="4">
    <location>
        <begin position="795"/>
        <end position="813"/>
    </location>
</feature>
<name>A0AAV4UI18_9ARAC</name>
<evidence type="ECO:0000256" key="4">
    <source>
        <dbReference type="SAM" id="MobiDB-lite"/>
    </source>
</evidence>
<evidence type="ECO:0000256" key="2">
    <source>
        <dbReference type="ARBA" id="ARBA00022737"/>
    </source>
</evidence>
<evidence type="ECO:0000256" key="1">
    <source>
        <dbReference type="ARBA" id="ARBA00022614"/>
    </source>
</evidence>
<dbReference type="SUPFAM" id="SSF50156">
    <property type="entry name" value="PDZ domain-like"/>
    <property type="match status" value="4"/>
</dbReference>